<protein>
    <submittedName>
        <fullName evidence="3">Uncharacterized protein</fullName>
    </submittedName>
</protein>
<feature type="compositionally biased region" description="Gly residues" evidence="2">
    <location>
        <begin position="648"/>
        <end position="660"/>
    </location>
</feature>
<feature type="region of interest" description="Disordered" evidence="2">
    <location>
        <begin position="900"/>
        <end position="925"/>
    </location>
</feature>
<dbReference type="STRING" id="27342.A0A0H2RY17"/>
<evidence type="ECO:0000313" key="4">
    <source>
        <dbReference type="Proteomes" id="UP000053477"/>
    </source>
</evidence>
<feature type="compositionally biased region" description="Low complexity" evidence="2">
    <location>
        <begin position="1047"/>
        <end position="1065"/>
    </location>
</feature>
<dbReference type="PANTHER" id="PTHR23261:SF77">
    <property type="entry name" value="GROUND-LIKE DOMAIN-CONTAINING PROTEIN"/>
    <property type="match status" value="1"/>
</dbReference>
<reference evidence="3 4" key="1">
    <citation type="submission" date="2015-04" db="EMBL/GenBank/DDBJ databases">
        <title>Complete genome sequence of Schizopora paradoxa KUC8140, a cosmopolitan wood degrader in East Asia.</title>
        <authorList>
            <consortium name="DOE Joint Genome Institute"/>
            <person name="Min B."/>
            <person name="Park H."/>
            <person name="Jang Y."/>
            <person name="Kim J.-J."/>
            <person name="Kim K.H."/>
            <person name="Pangilinan J."/>
            <person name="Lipzen A."/>
            <person name="Riley R."/>
            <person name="Grigoriev I.V."/>
            <person name="Spatafora J.W."/>
            <person name="Choi I.-G."/>
        </authorList>
    </citation>
    <scope>NUCLEOTIDE SEQUENCE [LARGE SCALE GENOMIC DNA]</scope>
    <source>
        <strain evidence="3 4">KUC8140</strain>
    </source>
</reference>
<feature type="region of interest" description="Disordered" evidence="2">
    <location>
        <begin position="427"/>
        <end position="475"/>
    </location>
</feature>
<dbReference type="AlphaFoldDB" id="A0A0H2RY17"/>
<evidence type="ECO:0000256" key="2">
    <source>
        <dbReference type="SAM" id="MobiDB-lite"/>
    </source>
</evidence>
<feature type="repeat" description="TPR" evidence="1">
    <location>
        <begin position="100"/>
        <end position="133"/>
    </location>
</feature>
<evidence type="ECO:0000256" key="1">
    <source>
        <dbReference type="PROSITE-ProRule" id="PRU00339"/>
    </source>
</evidence>
<feature type="compositionally biased region" description="Low complexity" evidence="2">
    <location>
        <begin position="702"/>
        <end position="777"/>
    </location>
</feature>
<dbReference type="OrthoDB" id="2685413at2759"/>
<dbReference type="InParanoid" id="A0A0H2RY17"/>
<dbReference type="PROSITE" id="PS50005">
    <property type="entry name" value="TPR"/>
    <property type="match status" value="1"/>
</dbReference>
<proteinExistence type="predicted"/>
<sequence length="1083" mass="115064">MPHQHPHSHSHHEPSRHLLWPSPAAASVVTPIHSRDVVNPRILDASIHDVAERLSNEQKAEVLIHAMNLLKLANPFSPRIVENGVMSCLQAAHLGIPQRIQALLLRGRARMSAGDMAGARDDLRKVLELNPEHAVATSLLSMPSSGAHAPSKTRLWTISSASRRLSPEVWRNIASFLPRRDLKMLLSLPHILSRIAFERVFRRVDLTLGAVSTSSSSSNSTEQRREEYDNDFDNDNMIEGSVVSDEQQMQQQRQAFSTYTDEDVRLEKTLHQRTADIISRIVMDPGFAKLVKTLRVSASIRSDRRGNATAGMSCNHLSFQITMFLTALPKLVNLQELIFTGNVDVWNTLAAQLGSTHPRLASLTVEPEYPPSYQASSSDQVALPHLTQLHQLKLTFTGPNPRALPAFLAQNRSTLKKICLSSATALPFSSSSSNATSQNSNGATQSQPTSTTSHPFADLLLPSPPAPAPVPAPAPPTLSSSLATLLPLAQLTHISLRSTLASALDAFTGLLNLVSASSPSNSHATGGAPCAQLYSLRIACFVPGYRMNSGVGGGGGLSNINMTPAESAALNNCASALMGLANRAQQQPSSSQPAFPALRHFGFRISPDYSVNPPSGASTGGAGQSVSSMPSSPMSTTSSGERNNAPGFGFGGAANSGGGQSQSQGAGSSQVQAPPLFQALAAFLRTHAQLERLELLCMGEGSSSSRQQQQQPRSRYHSASPFSNAPSPAPSYTQSYSQAQTQSYPSAYQQQGQQSYQQQQSPYQQQGGSQQGQQGQGQKAKLGYDASILGLLPSLPALRVLAITLTRDVSAGLFAWIVPRGVEALVLSGLEALRDLEGDIDGEWEGVRGFLRTMHQGLPASLSFLALLDVAEDPASVLNIPRARALSRGSIGSILSGGISSGSSGSSGNVITNSPPSTSHDSSSLLPSSIKVVRLGGRYYSVVRRSGAGAGTPGGMPFSALTITTPPLNGEGGGGALTPQQQAPLVLEEWPARSAALNAEEWIEALGCGEGALWDEFAPGRYPIPLTANAVIFGNDEGYGGPASSRQQPQPQQQLLPYQHQLPSPMKKEDSTMKERNGARIAI</sequence>
<dbReference type="Proteomes" id="UP000053477">
    <property type="component" value="Unassembled WGS sequence"/>
</dbReference>
<dbReference type="InterPro" id="IPR011990">
    <property type="entry name" value="TPR-like_helical_dom_sf"/>
</dbReference>
<name>A0A0H2RY17_9AGAM</name>
<feature type="region of interest" description="Disordered" evidence="2">
    <location>
        <begin position="1037"/>
        <end position="1083"/>
    </location>
</feature>
<dbReference type="SMART" id="SM00028">
    <property type="entry name" value="TPR"/>
    <property type="match status" value="1"/>
</dbReference>
<dbReference type="SUPFAM" id="SSF48452">
    <property type="entry name" value="TPR-like"/>
    <property type="match status" value="1"/>
</dbReference>
<dbReference type="PANTHER" id="PTHR23261">
    <property type="entry name" value="GROUNDHOG-RELATED"/>
    <property type="match status" value="1"/>
</dbReference>
<accession>A0A0H2RY17</accession>
<dbReference type="EMBL" id="KQ085913">
    <property type="protein sequence ID" value="KLO16634.1"/>
    <property type="molecule type" value="Genomic_DNA"/>
</dbReference>
<evidence type="ECO:0000313" key="3">
    <source>
        <dbReference type="EMBL" id="KLO16634.1"/>
    </source>
</evidence>
<keyword evidence="1" id="KW-0802">TPR repeat</keyword>
<feature type="compositionally biased region" description="Low complexity" evidence="2">
    <location>
        <begin position="661"/>
        <end position="670"/>
    </location>
</feature>
<keyword evidence="4" id="KW-1185">Reference proteome</keyword>
<gene>
    <name evidence="3" type="ORF">SCHPADRAFT_901298</name>
</gene>
<feature type="region of interest" description="Disordered" evidence="2">
    <location>
        <begin position="701"/>
        <end position="777"/>
    </location>
</feature>
<dbReference type="Gene3D" id="1.25.40.10">
    <property type="entry name" value="Tetratricopeptide repeat domain"/>
    <property type="match status" value="1"/>
</dbReference>
<feature type="compositionally biased region" description="Basic and acidic residues" evidence="2">
    <location>
        <begin position="1066"/>
        <end position="1083"/>
    </location>
</feature>
<feature type="region of interest" description="Disordered" evidence="2">
    <location>
        <begin position="609"/>
        <end position="670"/>
    </location>
</feature>
<organism evidence="3 4">
    <name type="scientific">Schizopora paradoxa</name>
    <dbReference type="NCBI Taxonomy" id="27342"/>
    <lineage>
        <taxon>Eukaryota</taxon>
        <taxon>Fungi</taxon>
        <taxon>Dikarya</taxon>
        <taxon>Basidiomycota</taxon>
        <taxon>Agaricomycotina</taxon>
        <taxon>Agaricomycetes</taxon>
        <taxon>Hymenochaetales</taxon>
        <taxon>Schizoporaceae</taxon>
        <taxon>Schizopora</taxon>
    </lineage>
</organism>
<dbReference type="InterPro" id="IPR019734">
    <property type="entry name" value="TPR_rpt"/>
</dbReference>
<feature type="compositionally biased region" description="Pro residues" evidence="2">
    <location>
        <begin position="462"/>
        <end position="475"/>
    </location>
</feature>
<dbReference type="InterPro" id="IPR052886">
    <property type="entry name" value="LCS_TC/CRSF"/>
</dbReference>
<feature type="compositionally biased region" description="Low complexity" evidence="2">
    <location>
        <begin position="627"/>
        <end position="647"/>
    </location>
</feature>
<feature type="compositionally biased region" description="Low complexity" evidence="2">
    <location>
        <begin position="427"/>
        <end position="453"/>
    </location>
</feature>